<proteinExistence type="predicted"/>
<protein>
    <submittedName>
        <fullName evidence="2">Uncharacterized protein</fullName>
    </submittedName>
</protein>
<feature type="region of interest" description="Disordered" evidence="1">
    <location>
        <begin position="99"/>
        <end position="143"/>
    </location>
</feature>
<evidence type="ECO:0000313" key="2">
    <source>
        <dbReference type="EMBL" id="GBO98359.1"/>
    </source>
</evidence>
<feature type="region of interest" description="Disordered" evidence="1">
    <location>
        <begin position="192"/>
        <end position="220"/>
    </location>
</feature>
<reference evidence="2 3" key="1">
    <citation type="journal article" date="2019" name="Commun. Biol.">
        <title>The bagworm genome reveals a unique fibroin gene that provides high tensile strength.</title>
        <authorList>
            <person name="Kono N."/>
            <person name="Nakamura H."/>
            <person name="Ohtoshi R."/>
            <person name="Tomita M."/>
            <person name="Numata K."/>
            <person name="Arakawa K."/>
        </authorList>
    </citation>
    <scope>NUCLEOTIDE SEQUENCE [LARGE SCALE GENOMIC DNA]</scope>
</reference>
<name>A0A4C1SB96_EUMVA</name>
<gene>
    <name evidence="2" type="ORF">EVAR_84210_1</name>
</gene>
<dbReference type="Proteomes" id="UP000299102">
    <property type="component" value="Unassembled WGS sequence"/>
</dbReference>
<evidence type="ECO:0000313" key="3">
    <source>
        <dbReference type="Proteomes" id="UP000299102"/>
    </source>
</evidence>
<sequence length="249" mass="27298">MRSPSPMTQICNFQCTCTGSVVAAICVPHAPAEHWTFLENVQHVLDFSGITAQYGESFSLNLCSPQSPFATAKPVIVRCRLLGGRRACELVRTLVSRDSGMRSNPNKRTALPATISEMSRLGPEGDRSSGRPTSGGPGVTENVDQPVFTILHPPYRPLQRDHLRDRVVASSTTSLPSRHSVRAAPTLPSIRLPSVKMRGPTTARRSTVWGRGPRRSRTRFGRARVRQIAEIHGSLELPVDKVSPKSFRA</sequence>
<evidence type="ECO:0000256" key="1">
    <source>
        <dbReference type="SAM" id="MobiDB-lite"/>
    </source>
</evidence>
<dbReference type="AlphaFoldDB" id="A0A4C1SB96"/>
<accession>A0A4C1SB96</accession>
<dbReference type="EMBL" id="BGZK01003183">
    <property type="protein sequence ID" value="GBO98359.1"/>
    <property type="molecule type" value="Genomic_DNA"/>
</dbReference>
<keyword evidence="3" id="KW-1185">Reference proteome</keyword>
<comment type="caution">
    <text evidence="2">The sequence shown here is derived from an EMBL/GenBank/DDBJ whole genome shotgun (WGS) entry which is preliminary data.</text>
</comment>
<organism evidence="2 3">
    <name type="scientific">Eumeta variegata</name>
    <name type="common">Bagworm moth</name>
    <name type="synonym">Eumeta japonica</name>
    <dbReference type="NCBI Taxonomy" id="151549"/>
    <lineage>
        <taxon>Eukaryota</taxon>
        <taxon>Metazoa</taxon>
        <taxon>Ecdysozoa</taxon>
        <taxon>Arthropoda</taxon>
        <taxon>Hexapoda</taxon>
        <taxon>Insecta</taxon>
        <taxon>Pterygota</taxon>
        <taxon>Neoptera</taxon>
        <taxon>Endopterygota</taxon>
        <taxon>Lepidoptera</taxon>
        <taxon>Glossata</taxon>
        <taxon>Ditrysia</taxon>
        <taxon>Tineoidea</taxon>
        <taxon>Psychidae</taxon>
        <taxon>Oiketicinae</taxon>
        <taxon>Eumeta</taxon>
    </lineage>
</organism>